<feature type="signal peptide" evidence="2">
    <location>
        <begin position="1"/>
        <end position="21"/>
    </location>
</feature>
<keyword evidence="3" id="KW-0121">Carboxypeptidase</keyword>
<dbReference type="Gene3D" id="2.60.40.10">
    <property type="entry name" value="Immunoglobulins"/>
    <property type="match status" value="1"/>
</dbReference>
<feature type="chain" id="PRO_5015618174" evidence="2">
    <location>
        <begin position="22"/>
        <end position="147"/>
    </location>
</feature>
<proteinExistence type="predicted"/>
<dbReference type="Proteomes" id="UP000237819">
    <property type="component" value="Unassembled WGS sequence"/>
</dbReference>
<feature type="region of interest" description="Disordered" evidence="1">
    <location>
        <begin position="89"/>
        <end position="119"/>
    </location>
</feature>
<protein>
    <submittedName>
        <fullName evidence="3">Carboxypeptidase regulatory-like domain-containing protein</fullName>
    </submittedName>
</protein>
<evidence type="ECO:0000313" key="3">
    <source>
        <dbReference type="EMBL" id="PQO44558.1"/>
    </source>
</evidence>
<dbReference type="AlphaFoldDB" id="A0A2S8GJE0"/>
<keyword evidence="3" id="KW-0645">Protease</keyword>
<evidence type="ECO:0000256" key="2">
    <source>
        <dbReference type="SAM" id="SignalP"/>
    </source>
</evidence>
<evidence type="ECO:0000313" key="4">
    <source>
        <dbReference type="Proteomes" id="UP000237819"/>
    </source>
</evidence>
<comment type="caution">
    <text evidence="3">The sequence shown here is derived from an EMBL/GenBank/DDBJ whole genome shotgun (WGS) entry which is preliminary data.</text>
</comment>
<dbReference type="InterPro" id="IPR008964">
    <property type="entry name" value="Invasin/intimin_cell_adhesion"/>
</dbReference>
<dbReference type="PROSITE" id="PS51257">
    <property type="entry name" value="PROKAR_LIPOPROTEIN"/>
    <property type="match status" value="1"/>
</dbReference>
<dbReference type="RefSeq" id="WP_105337085.1">
    <property type="nucleotide sequence ID" value="NZ_PUHZ01000019.1"/>
</dbReference>
<sequence length="147" mass="15192">MYEKLCPAITILFAALCVATAGCFGSGGANIGQVEGTLLDNGKPVDGAKVTFYPIGGRPSSGSTDADGHFELKYSADTMGAMVGTHEVRINTTPPSSVPQPLGGAAPNKMPKSSGPAIPKQYVWPEEVEVTSGTNEVTFDLKDAKST</sequence>
<organism evidence="3 4">
    <name type="scientific">Blastopirellula marina</name>
    <dbReference type="NCBI Taxonomy" id="124"/>
    <lineage>
        <taxon>Bacteria</taxon>
        <taxon>Pseudomonadati</taxon>
        <taxon>Planctomycetota</taxon>
        <taxon>Planctomycetia</taxon>
        <taxon>Pirellulales</taxon>
        <taxon>Pirellulaceae</taxon>
        <taxon>Blastopirellula</taxon>
    </lineage>
</organism>
<dbReference type="OrthoDB" id="286361at2"/>
<keyword evidence="2" id="KW-0732">Signal</keyword>
<evidence type="ECO:0000256" key="1">
    <source>
        <dbReference type="SAM" id="MobiDB-lite"/>
    </source>
</evidence>
<accession>A0A2S8GJE0</accession>
<keyword evidence="3" id="KW-0378">Hydrolase</keyword>
<dbReference type="GO" id="GO:0004180">
    <property type="term" value="F:carboxypeptidase activity"/>
    <property type="evidence" value="ECO:0007669"/>
    <property type="project" value="UniProtKB-KW"/>
</dbReference>
<name>A0A2S8GJE0_9BACT</name>
<gene>
    <name evidence="3" type="ORF">C5Y93_19315</name>
</gene>
<dbReference type="InterPro" id="IPR013783">
    <property type="entry name" value="Ig-like_fold"/>
</dbReference>
<reference evidence="3 4" key="1">
    <citation type="submission" date="2018-02" db="EMBL/GenBank/DDBJ databases">
        <title>Comparative genomes isolates from brazilian mangrove.</title>
        <authorList>
            <person name="Araujo J.E."/>
            <person name="Taketani R.G."/>
            <person name="Silva M.C.P."/>
            <person name="Loureco M.V."/>
            <person name="Andreote F.D."/>
        </authorList>
    </citation>
    <scope>NUCLEOTIDE SEQUENCE [LARGE SCALE GENOMIC DNA]</scope>
    <source>
        <strain evidence="3 4">Nap-Phe MGV</strain>
    </source>
</reference>
<dbReference type="EMBL" id="PUHZ01000019">
    <property type="protein sequence ID" value="PQO44558.1"/>
    <property type="molecule type" value="Genomic_DNA"/>
</dbReference>
<dbReference type="SUPFAM" id="SSF49373">
    <property type="entry name" value="Invasin/intimin cell-adhesion fragments"/>
    <property type="match status" value="1"/>
</dbReference>